<evidence type="ECO:0000256" key="1">
    <source>
        <dbReference type="SAM" id="Coils"/>
    </source>
</evidence>
<comment type="caution">
    <text evidence="4">The sequence shown here is derived from an EMBL/GenBank/DDBJ whole genome shotgun (WGS) entry which is preliminary data.</text>
</comment>
<sequence length="835" mass="92874">MLSVLNRCGSSPDLPLHNSLSSVVYSSSKKRQLLTKPNNGQGAGPHFAALQRSRLVPLPINIRTGTLQKRDEEDSTPTITVAQPIETSPGLEMEEKLNYEITIASLKQRLALMEKEATRATKSQHRMEKDLDVLKRTNQSLQSERNHLIKQVEGLENTQRQQRHALDRLSERYSTVYGNLEKLTDVNASTNDPTTTSTLQTVMQTLARENQDLQRKLRVLETRHADDKTIIGNQEKRLKRLRAEMEALQHMQESANEHGTAGPTSSTNDPVSHHKITASHPSQPVLASVVASSSAANTLDDRAYIDPNILKVLEKVDSQFSITNAIQLSSVLKKWFHSCLQVVSSVDLHAVLRIFLQRVCELLHCQHAAVFQVDHIHRRLLGLVSERGAVRWELPLDKGILGHAARHNVICNVHKAYDDPRFYSATDTITNTKSKEVLCIPLTQDLEGLQPTSVFAVLQVWNTTHHKPFSPNDQIIGGLLGIQAGTVLLQTQVSESLQRVNRKVLEIVRMEDELAAKAVSNDGGDAVVSMVLLVRAAQKKCAEILGITKLRVFVLDTDVNRVWHVGSRLEASTSTNAQLVPIRKYAHVQSSLCALLLEDKKPLDTENDQPSVMDSSSCRILLDPTAEPMYNDTVDLKGGAHGLYLAPIRSPWSPTPLGMLQVARSAPRSTFPSDPADVSTDDALTMQLIELFCQVLASLLHHAMALERYEACPSEIQNARLAYLSERLEWLETEYLREQEEAEAEAARMEEHAMSDAFREQRLLQSALRDRDQERSARQEQDQSDSQKDSPLEPVPLISTDSMYAIDLGQAGSAEPEDDEEGGQLGDSPAEDALA</sequence>
<dbReference type="GO" id="GO:0005737">
    <property type="term" value="C:cytoplasm"/>
    <property type="evidence" value="ECO:0007669"/>
    <property type="project" value="TreeGrafter"/>
</dbReference>
<proteinExistence type="predicted"/>
<feature type="compositionally biased region" description="Basic and acidic residues" evidence="2">
    <location>
        <begin position="769"/>
        <end position="791"/>
    </location>
</feature>
<dbReference type="GO" id="GO:0051959">
    <property type="term" value="F:dynein light intermediate chain binding"/>
    <property type="evidence" value="ECO:0007669"/>
    <property type="project" value="TreeGrafter"/>
</dbReference>
<feature type="domain" description="GAF" evidence="3">
    <location>
        <begin position="347"/>
        <end position="498"/>
    </location>
</feature>
<organism evidence="4 5">
    <name type="scientific">Pythium oligandrum</name>
    <name type="common">Mycoparasitic fungus</name>
    <dbReference type="NCBI Taxonomy" id="41045"/>
    <lineage>
        <taxon>Eukaryota</taxon>
        <taxon>Sar</taxon>
        <taxon>Stramenopiles</taxon>
        <taxon>Oomycota</taxon>
        <taxon>Peronosporomycetes</taxon>
        <taxon>Pythiales</taxon>
        <taxon>Pythiaceae</taxon>
        <taxon>Pythium</taxon>
    </lineage>
</organism>
<evidence type="ECO:0000259" key="3">
    <source>
        <dbReference type="SMART" id="SM00065"/>
    </source>
</evidence>
<accession>A0A8K1C871</accession>
<dbReference type="OrthoDB" id="546632at2759"/>
<dbReference type="GO" id="GO:0005815">
    <property type="term" value="C:microtubule organizing center"/>
    <property type="evidence" value="ECO:0007669"/>
    <property type="project" value="TreeGrafter"/>
</dbReference>
<feature type="coiled-coil region" evidence="1">
    <location>
        <begin position="96"/>
        <end position="172"/>
    </location>
</feature>
<dbReference type="Gene3D" id="3.30.450.40">
    <property type="match status" value="1"/>
</dbReference>
<reference evidence="4" key="1">
    <citation type="submission" date="2019-03" db="EMBL/GenBank/DDBJ databases">
        <title>Long read genome sequence of the mycoparasitic Pythium oligandrum ATCC 38472 isolated from sugarbeet rhizosphere.</title>
        <authorList>
            <person name="Gaulin E."/>
        </authorList>
    </citation>
    <scope>NUCLEOTIDE SEQUENCE</scope>
    <source>
        <strain evidence="4">ATCC 38472_TT</strain>
    </source>
</reference>
<keyword evidence="1" id="KW-0175">Coiled coil</keyword>
<dbReference type="Pfam" id="PF01590">
    <property type="entry name" value="GAF"/>
    <property type="match status" value="1"/>
</dbReference>
<gene>
    <name evidence="4" type="ORF">Poli38472_014380</name>
</gene>
<name>A0A8K1C871_PYTOL</name>
<dbReference type="SMART" id="SM00065">
    <property type="entry name" value="GAF"/>
    <property type="match status" value="1"/>
</dbReference>
<evidence type="ECO:0000313" key="5">
    <source>
        <dbReference type="Proteomes" id="UP000794436"/>
    </source>
</evidence>
<dbReference type="Proteomes" id="UP000794436">
    <property type="component" value="Unassembled WGS sequence"/>
</dbReference>
<protein>
    <recommendedName>
        <fullName evidence="3">GAF domain-containing protein</fullName>
    </recommendedName>
</protein>
<dbReference type="SUPFAM" id="SSF55781">
    <property type="entry name" value="GAF domain-like"/>
    <property type="match status" value="1"/>
</dbReference>
<dbReference type="GO" id="GO:0008017">
    <property type="term" value="F:microtubule binding"/>
    <property type="evidence" value="ECO:0007669"/>
    <property type="project" value="TreeGrafter"/>
</dbReference>
<feature type="region of interest" description="Disordered" evidence="2">
    <location>
        <begin position="251"/>
        <end position="281"/>
    </location>
</feature>
<dbReference type="EMBL" id="SPLM01000114">
    <property type="protein sequence ID" value="TMW57777.1"/>
    <property type="molecule type" value="Genomic_DNA"/>
</dbReference>
<dbReference type="GO" id="GO:0030705">
    <property type="term" value="P:cytoskeleton-dependent intracellular transport"/>
    <property type="evidence" value="ECO:0007669"/>
    <property type="project" value="TreeGrafter"/>
</dbReference>
<evidence type="ECO:0000313" key="4">
    <source>
        <dbReference type="EMBL" id="TMW57777.1"/>
    </source>
</evidence>
<dbReference type="InterPro" id="IPR003018">
    <property type="entry name" value="GAF"/>
</dbReference>
<dbReference type="AlphaFoldDB" id="A0A8K1C871"/>
<dbReference type="PANTHER" id="PTHR18947:SF28">
    <property type="entry name" value="GIRDIN, ISOFORM A"/>
    <property type="match status" value="1"/>
</dbReference>
<evidence type="ECO:0000256" key="2">
    <source>
        <dbReference type="SAM" id="MobiDB-lite"/>
    </source>
</evidence>
<dbReference type="InterPro" id="IPR029016">
    <property type="entry name" value="GAF-like_dom_sf"/>
</dbReference>
<dbReference type="PANTHER" id="PTHR18947">
    <property type="entry name" value="HOOK PROTEINS"/>
    <property type="match status" value="1"/>
</dbReference>
<keyword evidence="5" id="KW-1185">Reference proteome</keyword>
<feature type="region of interest" description="Disordered" evidence="2">
    <location>
        <begin position="769"/>
        <end position="835"/>
    </location>
</feature>
<dbReference type="GO" id="GO:0031122">
    <property type="term" value="P:cytoplasmic microtubule organization"/>
    <property type="evidence" value="ECO:0007669"/>
    <property type="project" value="TreeGrafter"/>
</dbReference>